<keyword evidence="1" id="KW-0472">Membrane</keyword>
<protein>
    <submittedName>
        <fullName evidence="4">Transmembrane protein</fullName>
    </submittedName>
</protein>
<reference evidence="3" key="1">
    <citation type="journal article" date="2013" name="Genetics">
        <title>The draft genome and transcriptome of Panagrellus redivivus are shaped by the harsh demands of a free-living lifestyle.</title>
        <authorList>
            <person name="Srinivasan J."/>
            <person name="Dillman A.R."/>
            <person name="Macchietto M.G."/>
            <person name="Heikkinen L."/>
            <person name="Lakso M."/>
            <person name="Fracchia K.M."/>
            <person name="Antoshechkin I."/>
            <person name="Mortazavi A."/>
            <person name="Wong G."/>
            <person name="Sternberg P.W."/>
        </authorList>
    </citation>
    <scope>NUCLEOTIDE SEQUENCE [LARGE SCALE GENOMIC DNA]</scope>
    <source>
        <strain evidence="3">MT8872</strain>
    </source>
</reference>
<keyword evidence="3" id="KW-1185">Reference proteome</keyword>
<dbReference type="AlphaFoldDB" id="A0A7E4ZUV4"/>
<feature type="transmembrane region" description="Helical" evidence="1">
    <location>
        <begin position="37"/>
        <end position="59"/>
    </location>
</feature>
<feature type="chain" id="PRO_5028885398" evidence="2">
    <location>
        <begin position="22"/>
        <end position="174"/>
    </location>
</feature>
<keyword evidence="1" id="KW-1133">Transmembrane helix</keyword>
<name>A0A7E4ZUV4_PANRE</name>
<keyword evidence="1" id="KW-0812">Transmembrane</keyword>
<evidence type="ECO:0000313" key="3">
    <source>
        <dbReference type="Proteomes" id="UP000492821"/>
    </source>
</evidence>
<evidence type="ECO:0000313" key="4">
    <source>
        <dbReference type="WBParaSite" id="Pan_g18915.t1"/>
    </source>
</evidence>
<proteinExistence type="predicted"/>
<accession>A0A7E4ZUV4</accession>
<reference evidence="4" key="2">
    <citation type="submission" date="2020-10" db="UniProtKB">
        <authorList>
            <consortium name="WormBaseParasite"/>
        </authorList>
    </citation>
    <scope>IDENTIFICATION</scope>
</reference>
<sequence>MMSYFAVVVIVILLIVSSALSAHYEYNLSFDAVIMYFLIAVTIAFLCAMIIAVIAACFVKLQQMLTPSTEPAELSPTEMALSPAQMAVISILQQLTQVNVNEPAKTLPTYNKALLLSKPVRLDVDLESNQSPPAYTTILMPPPYYPTNEIITLPEVNEGSSVNPGIPPPYSAKE</sequence>
<evidence type="ECO:0000256" key="2">
    <source>
        <dbReference type="SAM" id="SignalP"/>
    </source>
</evidence>
<organism evidence="3 4">
    <name type="scientific">Panagrellus redivivus</name>
    <name type="common">Microworm</name>
    <dbReference type="NCBI Taxonomy" id="6233"/>
    <lineage>
        <taxon>Eukaryota</taxon>
        <taxon>Metazoa</taxon>
        <taxon>Ecdysozoa</taxon>
        <taxon>Nematoda</taxon>
        <taxon>Chromadorea</taxon>
        <taxon>Rhabditida</taxon>
        <taxon>Tylenchina</taxon>
        <taxon>Panagrolaimomorpha</taxon>
        <taxon>Panagrolaimoidea</taxon>
        <taxon>Panagrolaimidae</taxon>
        <taxon>Panagrellus</taxon>
    </lineage>
</organism>
<keyword evidence="2" id="KW-0732">Signal</keyword>
<dbReference type="WBParaSite" id="Pan_g18915.t1">
    <property type="protein sequence ID" value="Pan_g18915.t1"/>
    <property type="gene ID" value="Pan_g18915"/>
</dbReference>
<dbReference type="Proteomes" id="UP000492821">
    <property type="component" value="Unassembled WGS sequence"/>
</dbReference>
<evidence type="ECO:0000256" key="1">
    <source>
        <dbReference type="SAM" id="Phobius"/>
    </source>
</evidence>
<feature type="signal peptide" evidence="2">
    <location>
        <begin position="1"/>
        <end position="21"/>
    </location>
</feature>